<feature type="transmembrane region" description="Helical" evidence="5">
    <location>
        <begin position="62"/>
        <end position="80"/>
    </location>
</feature>
<evidence type="ECO:0000256" key="3">
    <source>
        <dbReference type="ARBA" id="ARBA00022989"/>
    </source>
</evidence>
<keyword evidence="1" id="KW-1003">Cell membrane</keyword>
<proteinExistence type="predicted"/>
<dbReference type="RefSeq" id="WP_246016822.1">
    <property type="nucleotide sequence ID" value="NZ_QRDZ01000029.1"/>
</dbReference>
<dbReference type="PANTHER" id="PTHR35529">
    <property type="entry name" value="MANGANESE EFFLUX PUMP MNTP-RELATED"/>
    <property type="match status" value="1"/>
</dbReference>
<dbReference type="PANTHER" id="PTHR35529:SF1">
    <property type="entry name" value="MANGANESE EFFLUX PUMP MNTP-RELATED"/>
    <property type="match status" value="1"/>
</dbReference>
<evidence type="ECO:0000256" key="4">
    <source>
        <dbReference type="ARBA" id="ARBA00023136"/>
    </source>
</evidence>
<keyword evidence="3 5" id="KW-1133">Transmembrane helix</keyword>
<keyword evidence="4 5" id="KW-0472">Membrane</keyword>
<keyword evidence="7" id="KW-1185">Reference proteome</keyword>
<dbReference type="AlphaFoldDB" id="A0A3D9IFV8"/>
<dbReference type="Proteomes" id="UP000256977">
    <property type="component" value="Unassembled WGS sequence"/>
</dbReference>
<comment type="caution">
    <text evidence="6">The sequence shown here is derived from an EMBL/GenBank/DDBJ whole genome shotgun (WGS) entry which is preliminary data.</text>
</comment>
<evidence type="ECO:0000313" key="7">
    <source>
        <dbReference type="Proteomes" id="UP000256977"/>
    </source>
</evidence>
<protein>
    <submittedName>
        <fullName evidence="6">Putative Mn2+ efflux pump MntP</fullName>
    </submittedName>
</protein>
<organism evidence="6 7">
    <name type="scientific">Cohnella phaseoli</name>
    <dbReference type="NCBI Taxonomy" id="456490"/>
    <lineage>
        <taxon>Bacteria</taxon>
        <taxon>Bacillati</taxon>
        <taxon>Bacillota</taxon>
        <taxon>Bacilli</taxon>
        <taxon>Bacillales</taxon>
        <taxon>Paenibacillaceae</taxon>
        <taxon>Cohnella</taxon>
    </lineage>
</organism>
<evidence type="ECO:0000313" key="6">
    <source>
        <dbReference type="EMBL" id="RED60673.1"/>
    </source>
</evidence>
<feature type="transmembrane region" description="Helical" evidence="5">
    <location>
        <begin position="124"/>
        <end position="147"/>
    </location>
</feature>
<evidence type="ECO:0000256" key="2">
    <source>
        <dbReference type="ARBA" id="ARBA00022692"/>
    </source>
</evidence>
<gene>
    <name evidence="6" type="ORF">DFP98_12986</name>
</gene>
<keyword evidence="2 5" id="KW-0812">Transmembrane</keyword>
<feature type="transmembrane region" description="Helical" evidence="5">
    <location>
        <begin position="156"/>
        <end position="174"/>
    </location>
</feature>
<evidence type="ECO:0000256" key="1">
    <source>
        <dbReference type="ARBA" id="ARBA00022475"/>
    </source>
</evidence>
<feature type="transmembrane region" description="Helical" evidence="5">
    <location>
        <begin position="34"/>
        <end position="55"/>
    </location>
</feature>
<dbReference type="Pfam" id="PF02659">
    <property type="entry name" value="Mntp"/>
    <property type="match status" value="1"/>
</dbReference>
<accession>A0A3D9IFV8</accession>
<dbReference type="InterPro" id="IPR003810">
    <property type="entry name" value="Mntp/YtaF"/>
</dbReference>
<name>A0A3D9IFV8_9BACL</name>
<sequence>MFAWILTMSLGFDTLVVSASLGLKKETRNKVKIALVFAAAEAVMPIAGIVIGGALGHMFRSAASLIGSLLLIAVAIYFLFFDDEGEEGTFHAELAGWPLIAAAVSISIDELAVGVSAGFMQVPMLLTILLIASRSFVFTFIGVTFAAKLKPIMGEWAEKCSGVLLGLIGLWMLLESF</sequence>
<reference evidence="6 7" key="1">
    <citation type="submission" date="2018-07" db="EMBL/GenBank/DDBJ databases">
        <title>Genomic Encyclopedia of Type Strains, Phase III (KMG-III): the genomes of soil and plant-associated and newly described type strains.</title>
        <authorList>
            <person name="Whitman W."/>
        </authorList>
    </citation>
    <scope>NUCLEOTIDE SEQUENCE [LARGE SCALE GENOMIC DNA]</scope>
    <source>
        <strain evidence="6 7">CECT 7287</strain>
    </source>
</reference>
<dbReference type="EMBL" id="QRDZ01000029">
    <property type="protein sequence ID" value="RED60673.1"/>
    <property type="molecule type" value="Genomic_DNA"/>
</dbReference>
<evidence type="ECO:0000256" key="5">
    <source>
        <dbReference type="SAM" id="Phobius"/>
    </source>
</evidence>